<evidence type="ECO:0000313" key="9">
    <source>
        <dbReference type="EMBL" id="SDE76461.1"/>
    </source>
</evidence>
<keyword evidence="5 7" id="KW-0378">Hydrolase</keyword>
<dbReference type="EMBL" id="LT629690">
    <property type="protein sequence ID" value="SDE76461.1"/>
    <property type="molecule type" value="Genomic_DNA"/>
</dbReference>
<dbReference type="GO" id="GO:0004521">
    <property type="term" value="F:RNA endonuclease activity"/>
    <property type="evidence" value="ECO:0007669"/>
    <property type="project" value="UniProtKB-UniRule"/>
</dbReference>
<dbReference type="InterPro" id="IPR002036">
    <property type="entry name" value="YbeY"/>
</dbReference>
<dbReference type="RefSeq" id="WP_083343647.1">
    <property type="nucleotide sequence ID" value="NZ_LT629690.1"/>
</dbReference>
<evidence type="ECO:0000256" key="6">
    <source>
        <dbReference type="ARBA" id="ARBA00022833"/>
    </source>
</evidence>
<evidence type="ECO:0000256" key="7">
    <source>
        <dbReference type="HAMAP-Rule" id="MF_00009"/>
    </source>
</evidence>
<comment type="cofactor">
    <cofactor evidence="7">
        <name>Zn(2+)</name>
        <dbReference type="ChEBI" id="CHEBI:29105"/>
    </cofactor>
    <text evidence="7">Binds 1 zinc ion.</text>
</comment>
<evidence type="ECO:0000256" key="8">
    <source>
        <dbReference type="SAM" id="MobiDB-lite"/>
    </source>
</evidence>
<dbReference type="GO" id="GO:0005737">
    <property type="term" value="C:cytoplasm"/>
    <property type="evidence" value="ECO:0007669"/>
    <property type="project" value="UniProtKB-SubCell"/>
</dbReference>
<dbReference type="NCBIfam" id="TIGR00043">
    <property type="entry name" value="rRNA maturation RNase YbeY"/>
    <property type="match status" value="1"/>
</dbReference>
<evidence type="ECO:0000256" key="2">
    <source>
        <dbReference type="ARBA" id="ARBA00022722"/>
    </source>
</evidence>
<dbReference type="EC" id="3.1.-.-" evidence="7"/>
<dbReference type="Pfam" id="PF02130">
    <property type="entry name" value="YbeY"/>
    <property type="match status" value="1"/>
</dbReference>
<keyword evidence="7" id="KW-0690">Ribosome biogenesis</keyword>
<keyword evidence="4 7" id="KW-0255">Endonuclease</keyword>
<evidence type="ECO:0000256" key="1">
    <source>
        <dbReference type="ARBA" id="ARBA00010875"/>
    </source>
</evidence>
<reference evidence="9 10" key="1">
    <citation type="submission" date="2016-10" db="EMBL/GenBank/DDBJ databases">
        <authorList>
            <person name="de Groot N.N."/>
        </authorList>
    </citation>
    <scope>NUCLEOTIDE SEQUENCE [LARGE SCALE GENOMIC DNA]</scope>
    <source>
        <strain evidence="9 10">GAS232</strain>
    </source>
</reference>
<feature type="region of interest" description="Disordered" evidence="8">
    <location>
        <begin position="147"/>
        <end position="174"/>
    </location>
</feature>
<keyword evidence="6 7" id="KW-0862">Zinc</keyword>
<organism evidence="9 10">
    <name type="scientific">Terriglobus roseus</name>
    <dbReference type="NCBI Taxonomy" id="392734"/>
    <lineage>
        <taxon>Bacteria</taxon>
        <taxon>Pseudomonadati</taxon>
        <taxon>Acidobacteriota</taxon>
        <taxon>Terriglobia</taxon>
        <taxon>Terriglobales</taxon>
        <taxon>Acidobacteriaceae</taxon>
        <taxon>Terriglobus</taxon>
    </lineage>
</organism>
<protein>
    <recommendedName>
        <fullName evidence="7">Endoribonuclease YbeY</fullName>
        <ecNumber evidence="7">3.1.-.-</ecNumber>
    </recommendedName>
</protein>
<dbReference type="AlphaFoldDB" id="A0A1G7FKL0"/>
<comment type="function">
    <text evidence="7">Single strand-specific metallo-endoribonuclease involved in late-stage 70S ribosome quality control and in maturation of the 3' terminus of the 16S rRNA.</text>
</comment>
<name>A0A1G7FKL0_9BACT</name>
<keyword evidence="7" id="KW-0698">rRNA processing</keyword>
<dbReference type="GO" id="GO:0004222">
    <property type="term" value="F:metalloendopeptidase activity"/>
    <property type="evidence" value="ECO:0007669"/>
    <property type="project" value="InterPro"/>
</dbReference>
<evidence type="ECO:0000256" key="5">
    <source>
        <dbReference type="ARBA" id="ARBA00022801"/>
    </source>
</evidence>
<feature type="binding site" evidence="7">
    <location>
        <position position="109"/>
    </location>
    <ligand>
        <name>Zn(2+)</name>
        <dbReference type="ChEBI" id="CHEBI:29105"/>
        <note>catalytic</note>
    </ligand>
</feature>
<keyword evidence="10" id="KW-1185">Reference proteome</keyword>
<keyword evidence="2 7" id="KW-0540">Nuclease</keyword>
<dbReference type="GO" id="GO:0006364">
    <property type="term" value="P:rRNA processing"/>
    <property type="evidence" value="ECO:0007669"/>
    <property type="project" value="UniProtKB-UniRule"/>
</dbReference>
<evidence type="ECO:0000256" key="4">
    <source>
        <dbReference type="ARBA" id="ARBA00022759"/>
    </source>
</evidence>
<dbReference type="PROSITE" id="PS01306">
    <property type="entry name" value="UPF0054"/>
    <property type="match status" value="1"/>
</dbReference>
<dbReference type="SUPFAM" id="SSF55486">
    <property type="entry name" value="Metalloproteases ('zincins'), catalytic domain"/>
    <property type="match status" value="1"/>
</dbReference>
<evidence type="ECO:0000313" key="10">
    <source>
        <dbReference type="Proteomes" id="UP000182427"/>
    </source>
</evidence>
<comment type="similarity">
    <text evidence="1 7">Belongs to the endoribonuclease YbeY family.</text>
</comment>
<dbReference type="HAMAP" id="MF_00009">
    <property type="entry name" value="Endoribonucl_YbeY"/>
    <property type="match status" value="1"/>
</dbReference>
<dbReference type="PANTHER" id="PTHR46986">
    <property type="entry name" value="ENDORIBONUCLEASE YBEY, CHLOROPLASTIC"/>
    <property type="match status" value="1"/>
</dbReference>
<dbReference type="Proteomes" id="UP000182427">
    <property type="component" value="Chromosome I"/>
</dbReference>
<dbReference type="InterPro" id="IPR020549">
    <property type="entry name" value="YbeY_CS"/>
</dbReference>
<evidence type="ECO:0000256" key="3">
    <source>
        <dbReference type="ARBA" id="ARBA00022723"/>
    </source>
</evidence>
<feature type="binding site" evidence="7">
    <location>
        <position position="113"/>
    </location>
    <ligand>
        <name>Zn(2+)</name>
        <dbReference type="ChEBI" id="CHEBI:29105"/>
        <note>catalytic</note>
    </ligand>
</feature>
<dbReference type="Gene3D" id="3.40.390.30">
    <property type="entry name" value="Metalloproteases ('zincins'), catalytic domain"/>
    <property type="match status" value="1"/>
</dbReference>
<dbReference type="PANTHER" id="PTHR46986:SF1">
    <property type="entry name" value="ENDORIBONUCLEASE YBEY, CHLOROPLASTIC"/>
    <property type="match status" value="1"/>
</dbReference>
<accession>A0A1G7FKL0</accession>
<dbReference type="InterPro" id="IPR023091">
    <property type="entry name" value="MetalPrtase_cat_dom_sf_prd"/>
</dbReference>
<keyword evidence="3 7" id="KW-0479">Metal-binding</keyword>
<gene>
    <name evidence="7" type="primary">ybeY</name>
    <name evidence="9" type="ORF">SAMN05444167_0373</name>
</gene>
<keyword evidence="7" id="KW-0963">Cytoplasm</keyword>
<proteinExistence type="inferred from homology"/>
<sequence length="174" mass="19411">MIVTEPPSRTDGKQPSLQKATLSRFLKRAQKAAELDGEVTVLLADDARLKELNRSFRGKNKPTDVLSFPAFENEEGYAGDLAISLETAQRQADEHGHTLEDELRTLMLHGVLHLAGYDHETDKGEMRALEAELREKLKLPTGLIERTLAAPKKRTATKTKKTAAKKSAIKRARR</sequence>
<feature type="binding site" evidence="7">
    <location>
        <position position="119"/>
    </location>
    <ligand>
        <name>Zn(2+)</name>
        <dbReference type="ChEBI" id="CHEBI:29105"/>
        <note>catalytic</note>
    </ligand>
</feature>
<feature type="compositionally biased region" description="Basic residues" evidence="8">
    <location>
        <begin position="151"/>
        <end position="174"/>
    </location>
</feature>
<dbReference type="GO" id="GO:0008270">
    <property type="term" value="F:zinc ion binding"/>
    <property type="evidence" value="ECO:0007669"/>
    <property type="project" value="UniProtKB-UniRule"/>
</dbReference>
<comment type="subcellular location">
    <subcellularLocation>
        <location evidence="7">Cytoplasm</location>
    </subcellularLocation>
</comment>